<dbReference type="SUPFAM" id="SSF161098">
    <property type="entry name" value="MetI-like"/>
    <property type="match status" value="1"/>
</dbReference>
<dbReference type="InterPro" id="IPR035906">
    <property type="entry name" value="MetI-like_sf"/>
</dbReference>
<feature type="non-terminal residue" evidence="9">
    <location>
        <position position="232"/>
    </location>
</feature>
<keyword evidence="3" id="KW-1003">Cell membrane</keyword>
<keyword evidence="2" id="KW-0813">Transport</keyword>
<evidence type="ECO:0000259" key="8">
    <source>
        <dbReference type="PROSITE" id="PS50928"/>
    </source>
</evidence>
<evidence type="ECO:0000313" key="10">
    <source>
        <dbReference type="Proteomes" id="UP001519887"/>
    </source>
</evidence>
<dbReference type="PANTHER" id="PTHR30193:SF44">
    <property type="entry name" value="LACTOSE TRANSPORT SYSTEM PERMEASE PROTEIN LACF"/>
    <property type="match status" value="1"/>
</dbReference>
<evidence type="ECO:0000256" key="4">
    <source>
        <dbReference type="ARBA" id="ARBA00022692"/>
    </source>
</evidence>
<evidence type="ECO:0000256" key="6">
    <source>
        <dbReference type="ARBA" id="ARBA00023136"/>
    </source>
</evidence>
<sequence>MSKIEPETGRAAIAAPAAQPADAKLAGGRLKTSLWKRIQQHRTLYLLFIPVFSYFVVFKYWPILLAWVVAFKDLQLGSGVFASPWIGLQNFKDIFLSQEIPGVIRNTVEISVLRLVIGFLPPIILAIMFHDMMSKRLKKWLQTLIYIPHFFSWVIVFGVVFGFFSVGYGFINNMLQAFGFERHEFLLDSSWFRPILISSALWKEIGWSTIIYLAALSTVDAQLYEAAVIDGA</sequence>
<dbReference type="Gene3D" id="1.10.3720.10">
    <property type="entry name" value="MetI-like"/>
    <property type="match status" value="1"/>
</dbReference>
<accession>A0ABS7CA67</accession>
<gene>
    <name evidence="9" type="ORF">K0U00_27680</name>
</gene>
<feature type="transmembrane region" description="Helical" evidence="7">
    <location>
        <begin position="150"/>
        <end position="171"/>
    </location>
</feature>
<dbReference type="InterPro" id="IPR051393">
    <property type="entry name" value="ABC_transporter_permease"/>
</dbReference>
<feature type="domain" description="ABC transmembrane type-1" evidence="8">
    <location>
        <begin position="104"/>
        <end position="232"/>
    </location>
</feature>
<dbReference type="EMBL" id="JAHZIK010000976">
    <property type="protein sequence ID" value="MBW7457826.1"/>
    <property type="molecule type" value="Genomic_DNA"/>
</dbReference>
<name>A0ABS7CA67_9BACL</name>
<reference evidence="9 10" key="1">
    <citation type="submission" date="2021-07" db="EMBL/GenBank/DDBJ databases">
        <title>Paenibacillus radiodurans sp. nov., isolated from the southeastern edge of Tengger Desert.</title>
        <authorList>
            <person name="Zhang G."/>
        </authorList>
    </citation>
    <scope>NUCLEOTIDE SEQUENCE [LARGE SCALE GENOMIC DNA]</scope>
    <source>
        <strain evidence="9 10">CCM 7311</strain>
    </source>
</reference>
<dbReference type="PROSITE" id="PS50928">
    <property type="entry name" value="ABC_TM1"/>
    <property type="match status" value="1"/>
</dbReference>
<dbReference type="PANTHER" id="PTHR30193">
    <property type="entry name" value="ABC TRANSPORTER PERMEASE PROTEIN"/>
    <property type="match status" value="1"/>
</dbReference>
<keyword evidence="10" id="KW-1185">Reference proteome</keyword>
<evidence type="ECO:0000256" key="3">
    <source>
        <dbReference type="ARBA" id="ARBA00022475"/>
    </source>
</evidence>
<proteinExistence type="predicted"/>
<keyword evidence="5 7" id="KW-1133">Transmembrane helix</keyword>
<comment type="subcellular location">
    <subcellularLocation>
        <location evidence="1">Cell membrane</location>
        <topology evidence="1">Multi-pass membrane protein</topology>
    </subcellularLocation>
</comment>
<protein>
    <recommendedName>
        <fullName evidence="8">ABC transmembrane type-1 domain-containing protein</fullName>
    </recommendedName>
</protein>
<keyword evidence="4 7" id="KW-0812">Transmembrane</keyword>
<evidence type="ECO:0000256" key="5">
    <source>
        <dbReference type="ARBA" id="ARBA00022989"/>
    </source>
</evidence>
<organism evidence="9 10">
    <name type="scientific">Paenibacillus sepulcri</name>
    <dbReference type="NCBI Taxonomy" id="359917"/>
    <lineage>
        <taxon>Bacteria</taxon>
        <taxon>Bacillati</taxon>
        <taxon>Bacillota</taxon>
        <taxon>Bacilli</taxon>
        <taxon>Bacillales</taxon>
        <taxon>Paenibacillaceae</taxon>
        <taxon>Paenibacillus</taxon>
    </lineage>
</organism>
<evidence type="ECO:0000256" key="2">
    <source>
        <dbReference type="ARBA" id="ARBA00022448"/>
    </source>
</evidence>
<evidence type="ECO:0000313" key="9">
    <source>
        <dbReference type="EMBL" id="MBW7457826.1"/>
    </source>
</evidence>
<dbReference type="Proteomes" id="UP001519887">
    <property type="component" value="Unassembled WGS sequence"/>
</dbReference>
<evidence type="ECO:0000256" key="1">
    <source>
        <dbReference type="ARBA" id="ARBA00004651"/>
    </source>
</evidence>
<comment type="caution">
    <text evidence="9">The sequence shown here is derived from an EMBL/GenBank/DDBJ whole genome shotgun (WGS) entry which is preliminary data.</text>
</comment>
<evidence type="ECO:0000256" key="7">
    <source>
        <dbReference type="SAM" id="Phobius"/>
    </source>
</evidence>
<keyword evidence="6 7" id="KW-0472">Membrane</keyword>
<feature type="transmembrane region" description="Helical" evidence="7">
    <location>
        <begin position="111"/>
        <end position="129"/>
    </location>
</feature>
<dbReference type="InterPro" id="IPR000515">
    <property type="entry name" value="MetI-like"/>
</dbReference>
<feature type="transmembrane region" description="Helical" evidence="7">
    <location>
        <begin position="44"/>
        <end position="70"/>
    </location>
</feature>